<evidence type="ECO:0000313" key="2">
    <source>
        <dbReference type="Proteomes" id="UP000580250"/>
    </source>
</evidence>
<gene>
    <name evidence="1" type="ORF">MENT_LOCUS38614</name>
</gene>
<evidence type="ECO:0000313" key="1">
    <source>
        <dbReference type="EMBL" id="CAD2186143.1"/>
    </source>
</evidence>
<protein>
    <submittedName>
        <fullName evidence="1">Uncharacterized protein</fullName>
    </submittedName>
</protein>
<dbReference type="EMBL" id="CAJEWN010000575">
    <property type="protein sequence ID" value="CAD2186143.1"/>
    <property type="molecule type" value="Genomic_DNA"/>
</dbReference>
<dbReference type="Proteomes" id="UP000580250">
    <property type="component" value="Unassembled WGS sequence"/>
</dbReference>
<proteinExistence type="predicted"/>
<reference evidence="1 2" key="1">
    <citation type="submission" date="2020-08" db="EMBL/GenBank/DDBJ databases">
        <authorList>
            <person name="Koutsovoulos G."/>
            <person name="Danchin GJ E."/>
        </authorList>
    </citation>
    <scope>NUCLEOTIDE SEQUENCE [LARGE SCALE GENOMIC DNA]</scope>
</reference>
<organism evidence="1 2">
    <name type="scientific">Meloidogyne enterolobii</name>
    <name type="common">Root-knot nematode worm</name>
    <name type="synonym">Meloidogyne mayaguensis</name>
    <dbReference type="NCBI Taxonomy" id="390850"/>
    <lineage>
        <taxon>Eukaryota</taxon>
        <taxon>Metazoa</taxon>
        <taxon>Ecdysozoa</taxon>
        <taxon>Nematoda</taxon>
        <taxon>Chromadorea</taxon>
        <taxon>Rhabditida</taxon>
        <taxon>Tylenchina</taxon>
        <taxon>Tylenchomorpha</taxon>
        <taxon>Tylenchoidea</taxon>
        <taxon>Meloidogynidae</taxon>
        <taxon>Meloidogyninae</taxon>
        <taxon>Meloidogyne</taxon>
    </lineage>
</organism>
<accession>A0A6V7WGL7</accession>
<comment type="caution">
    <text evidence="1">The sequence shown here is derived from an EMBL/GenBank/DDBJ whole genome shotgun (WGS) entry which is preliminary data.</text>
</comment>
<sequence length="93" mass="11529">MHNLKIFIKRIYKYICIKYKYNVITAIFKNKNDKEILNFYNYLINKYENNKKWKTFETGGKTWLEILKKEGKRLAENKIILVIYCEIWLLKER</sequence>
<dbReference type="AlphaFoldDB" id="A0A6V7WGL7"/>
<name>A0A6V7WGL7_MELEN</name>